<reference evidence="2" key="1">
    <citation type="submission" date="2022-01" db="EMBL/GenBank/DDBJ databases">
        <title>Genome Sequence Resource for Two Populations of Ditylenchus destructor, the Migratory Endoparasitic Phytonematode.</title>
        <authorList>
            <person name="Zhang H."/>
            <person name="Lin R."/>
            <person name="Xie B."/>
        </authorList>
    </citation>
    <scope>NUCLEOTIDE SEQUENCE</scope>
    <source>
        <strain evidence="2">BazhouSP</strain>
    </source>
</reference>
<accession>A0AAD4MKP1</accession>
<dbReference type="SUPFAM" id="SSF81383">
    <property type="entry name" value="F-box domain"/>
    <property type="match status" value="1"/>
</dbReference>
<evidence type="ECO:0000259" key="1">
    <source>
        <dbReference type="PROSITE" id="PS50181"/>
    </source>
</evidence>
<dbReference type="PROSITE" id="PS50181">
    <property type="entry name" value="FBOX"/>
    <property type="match status" value="1"/>
</dbReference>
<dbReference type="Gene3D" id="1.20.1280.50">
    <property type="match status" value="1"/>
</dbReference>
<evidence type="ECO:0000313" key="2">
    <source>
        <dbReference type="EMBL" id="KAI1693741.1"/>
    </source>
</evidence>
<keyword evidence="3" id="KW-1185">Reference proteome</keyword>
<dbReference type="AlphaFoldDB" id="A0AAD4MKP1"/>
<dbReference type="InterPro" id="IPR036047">
    <property type="entry name" value="F-box-like_dom_sf"/>
</dbReference>
<feature type="domain" description="F-box" evidence="1">
    <location>
        <begin position="4"/>
        <end position="55"/>
    </location>
</feature>
<sequence length="79" mass="9294">MEDIASINMLPDVNLAQIFEKLPWQERLKIEQVCKNWQHVGKNFSWPNYKVFDNYEIPGLARGKSYGGMSFQIRGRFTL</sequence>
<gene>
    <name evidence="2" type="ORF">DdX_20499</name>
</gene>
<protein>
    <recommendedName>
        <fullName evidence="1">F-box domain-containing protein</fullName>
    </recommendedName>
</protein>
<evidence type="ECO:0000313" key="3">
    <source>
        <dbReference type="Proteomes" id="UP001201812"/>
    </source>
</evidence>
<organism evidence="2 3">
    <name type="scientific">Ditylenchus destructor</name>
    <dbReference type="NCBI Taxonomy" id="166010"/>
    <lineage>
        <taxon>Eukaryota</taxon>
        <taxon>Metazoa</taxon>
        <taxon>Ecdysozoa</taxon>
        <taxon>Nematoda</taxon>
        <taxon>Chromadorea</taxon>
        <taxon>Rhabditida</taxon>
        <taxon>Tylenchina</taxon>
        <taxon>Tylenchomorpha</taxon>
        <taxon>Sphaerularioidea</taxon>
        <taxon>Anguinidae</taxon>
        <taxon>Anguininae</taxon>
        <taxon>Ditylenchus</taxon>
    </lineage>
</organism>
<dbReference type="SMART" id="SM00256">
    <property type="entry name" value="FBOX"/>
    <property type="match status" value="1"/>
</dbReference>
<dbReference type="EMBL" id="JAKKPZ010000590">
    <property type="protein sequence ID" value="KAI1693741.1"/>
    <property type="molecule type" value="Genomic_DNA"/>
</dbReference>
<dbReference type="InterPro" id="IPR001810">
    <property type="entry name" value="F-box_dom"/>
</dbReference>
<dbReference type="Proteomes" id="UP001201812">
    <property type="component" value="Unassembled WGS sequence"/>
</dbReference>
<dbReference type="Pfam" id="PF12937">
    <property type="entry name" value="F-box-like"/>
    <property type="match status" value="1"/>
</dbReference>
<name>A0AAD4MKP1_9BILA</name>
<comment type="caution">
    <text evidence="2">The sequence shown here is derived from an EMBL/GenBank/DDBJ whole genome shotgun (WGS) entry which is preliminary data.</text>
</comment>
<proteinExistence type="predicted"/>